<reference evidence="1" key="2">
    <citation type="journal article" date="2015" name="Fish Shellfish Immunol.">
        <title>Early steps in the European eel (Anguilla anguilla)-Vibrio vulnificus interaction in the gills: Role of the RtxA13 toxin.</title>
        <authorList>
            <person name="Callol A."/>
            <person name="Pajuelo D."/>
            <person name="Ebbesson L."/>
            <person name="Teles M."/>
            <person name="MacKenzie S."/>
            <person name="Amaro C."/>
        </authorList>
    </citation>
    <scope>NUCLEOTIDE SEQUENCE</scope>
</reference>
<name>A0A0E9XNU4_ANGAN</name>
<organism evidence="1">
    <name type="scientific">Anguilla anguilla</name>
    <name type="common">European freshwater eel</name>
    <name type="synonym">Muraena anguilla</name>
    <dbReference type="NCBI Taxonomy" id="7936"/>
    <lineage>
        <taxon>Eukaryota</taxon>
        <taxon>Metazoa</taxon>
        <taxon>Chordata</taxon>
        <taxon>Craniata</taxon>
        <taxon>Vertebrata</taxon>
        <taxon>Euteleostomi</taxon>
        <taxon>Actinopterygii</taxon>
        <taxon>Neopterygii</taxon>
        <taxon>Teleostei</taxon>
        <taxon>Anguilliformes</taxon>
        <taxon>Anguillidae</taxon>
        <taxon>Anguilla</taxon>
    </lineage>
</organism>
<accession>A0A0E9XNU4</accession>
<reference evidence="1" key="1">
    <citation type="submission" date="2014-11" db="EMBL/GenBank/DDBJ databases">
        <authorList>
            <person name="Amaro Gonzalez C."/>
        </authorList>
    </citation>
    <scope>NUCLEOTIDE SEQUENCE</scope>
</reference>
<protein>
    <submittedName>
        <fullName evidence="1">Uncharacterized protein</fullName>
    </submittedName>
</protein>
<sequence length="50" mass="6042">MSFIFLRKGYLSAPHRVFLTRFTCYASSARLFKRQARLNTRYNQKIIKNQ</sequence>
<dbReference type="EMBL" id="GBXM01005062">
    <property type="protein sequence ID" value="JAI03516.1"/>
    <property type="molecule type" value="Transcribed_RNA"/>
</dbReference>
<proteinExistence type="predicted"/>
<dbReference type="AlphaFoldDB" id="A0A0E9XNU4"/>
<evidence type="ECO:0000313" key="1">
    <source>
        <dbReference type="EMBL" id="JAI03516.1"/>
    </source>
</evidence>